<protein>
    <submittedName>
        <fullName evidence="2">Uncharacterized protein</fullName>
    </submittedName>
</protein>
<evidence type="ECO:0000313" key="3">
    <source>
        <dbReference type="Proteomes" id="UP000297245"/>
    </source>
</evidence>
<name>A0A4S8L9K8_DENBC</name>
<evidence type="ECO:0000313" key="2">
    <source>
        <dbReference type="EMBL" id="THU85183.1"/>
    </source>
</evidence>
<organism evidence="2 3">
    <name type="scientific">Dendrothele bispora (strain CBS 962.96)</name>
    <dbReference type="NCBI Taxonomy" id="1314807"/>
    <lineage>
        <taxon>Eukaryota</taxon>
        <taxon>Fungi</taxon>
        <taxon>Dikarya</taxon>
        <taxon>Basidiomycota</taxon>
        <taxon>Agaricomycotina</taxon>
        <taxon>Agaricomycetes</taxon>
        <taxon>Agaricomycetidae</taxon>
        <taxon>Agaricales</taxon>
        <taxon>Agaricales incertae sedis</taxon>
        <taxon>Dendrothele</taxon>
    </lineage>
</organism>
<dbReference type="EMBL" id="ML179561">
    <property type="protein sequence ID" value="THU85183.1"/>
    <property type="molecule type" value="Genomic_DNA"/>
</dbReference>
<accession>A0A4S8L9K8</accession>
<dbReference type="Proteomes" id="UP000297245">
    <property type="component" value="Unassembled WGS sequence"/>
</dbReference>
<proteinExistence type="predicted"/>
<reference evidence="2 3" key="1">
    <citation type="journal article" date="2019" name="Nat. Ecol. Evol.">
        <title>Megaphylogeny resolves global patterns of mushroom evolution.</title>
        <authorList>
            <person name="Varga T."/>
            <person name="Krizsan K."/>
            <person name="Foldi C."/>
            <person name="Dima B."/>
            <person name="Sanchez-Garcia M."/>
            <person name="Sanchez-Ramirez S."/>
            <person name="Szollosi G.J."/>
            <person name="Szarkandi J.G."/>
            <person name="Papp V."/>
            <person name="Albert L."/>
            <person name="Andreopoulos W."/>
            <person name="Angelini C."/>
            <person name="Antonin V."/>
            <person name="Barry K.W."/>
            <person name="Bougher N.L."/>
            <person name="Buchanan P."/>
            <person name="Buyck B."/>
            <person name="Bense V."/>
            <person name="Catcheside P."/>
            <person name="Chovatia M."/>
            <person name="Cooper J."/>
            <person name="Damon W."/>
            <person name="Desjardin D."/>
            <person name="Finy P."/>
            <person name="Geml J."/>
            <person name="Haridas S."/>
            <person name="Hughes K."/>
            <person name="Justo A."/>
            <person name="Karasinski D."/>
            <person name="Kautmanova I."/>
            <person name="Kiss B."/>
            <person name="Kocsube S."/>
            <person name="Kotiranta H."/>
            <person name="LaButti K.M."/>
            <person name="Lechner B.E."/>
            <person name="Liimatainen K."/>
            <person name="Lipzen A."/>
            <person name="Lukacs Z."/>
            <person name="Mihaltcheva S."/>
            <person name="Morgado L.N."/>
            <person name="Niskanen T."/>
            <person name="Noordeloos M.E."/>
            <person name="Ohm R.A."/>
            <person name="Ortiz-Santana B."/>
            <person name="Ovrebo C."/>
            <person name="Racz N."/>
            <person name="Riley R."/>
            <person name="Savchenko A."/>
            <person name="Shiryaev A."/>
            <person name="Soop K."/>
            <person name="Spirin V."/>
            <person name="Szebenyi C."/>
            <person name="Tomsovsky M."/>
            <person name="Tulloss R.E."/>
            <person name="Uehling J."/>
            <person name="Grigoriev I.V."/>
            <person name="Vagvolgyi C."/>
            <person name="Papp T."/>
            <person name="Martin F.M."/>
            <person name="Miettinen O."/>
            <person name="Hibbett D.S."/>
            <person name="Nagy L.G."/>
        </authorList>
    </citation>
    <scope>NUCLEOTIDE SEQUENCE [LARGE SCALE GENOMIC DNA]</scope>
    <source>
        <strain evidence="2 3">CBS 962.96</strain>
    </source>
</reference>
<keyword evidence="3" id="KW-1185">Reference proteome</keyword>
<feature type="region of interest" description="Disordered" evidence="1">
    <location>
        <begin position="74"/>
        <end position="94"/>
    </location>
</feature>
<gene>
    <name evidence="2" type="ORF">K435DRAFT_869544</name>
</gene>
<dbReference type="AlphaFoldDB" id="A0A4S8L9K8"/>
<sequence length="185" mass="20908">MRFIVTALFIDGVGDNGQQLLPRILDAAIKVRRTHQARMPNHYCPYIQRDLQHRLLMHINKMGRAQNAAEITETNTGHDGSHPQAQNPTPSNNPLLPVPLTHLFTLMVFLKRMKSLTIVMEYSLTGSEPGRPHHLRAYLVFSHTATNHINHLPISTLTLKRASMTMEGGMNFPEIPVIRPTKTPK</sequence>
<evidence type="ECO:0000256" key="1">
    <source>
        <dbReference type="SAM" id="MobiDB-lite"/>
    </source>
</evidence>